<name>A0A4V6PDC9_9ACTN</name>
<dbReference type="AlphaFoldDB" id="A0A4V6PDC9"/>
<dbReference type="InterPro" id="IPR050493">
    <property type="entry name" value="FAD-dep_Monooxygenase_BioMet"/>
</dbReference>
<organism evidence="4 5">
    <name type="scientific">Kribbella turkmenica</name>
    <dbReference type="NCBI Taxonomy" id="2530375"/>
    <lineage>
        <taxon>Bacteria</taxon>
        <taxon>Bacillati</taxon>
        <taxon>Actinomycetota</taxon>
        <taxon>Actinomycetes</taxon>
        <taxon>Propionibacteriales</taxon>
        <taxon>Kribbellaceae</taxon>
        <taxon>Kribbella</taxon>
    </lineage>
</organism>
<evidence type="ECO:0000313" key="4">
    <source>
        <dbReference type="EMBL" id="TDD29907.1"/>
    </source>
</evidence>
<evidence type="ECO:0000256" key="2">
    <source>
        <dbReference type="ARBA" id="ARBA00023033"/>
    </source>
</evidence>
<dbReference type="InterPro" id="IPR036188">
    <property type="entry name" value="FAD/NAD-bd_sf"/>
</dbReference>
<proteinExistence type="predicted"/>
<dbReference type="PRINTS" id="PR00420">
    <property type="entry name" value="RNGMNOXGNASE"/>
</dbReference>
<dbReference type="Pfam" id="PF01494">
    <property type="entry name" value="FAD_binding_3"/>
    <property type="match status" value="1"/>
</dbReference>
<gene>
    <name evidence="4" type="ORF">E1218_02895</name>
</gene>
<dbReference type="OrthoDB" id="9782160at2"/>
<evidence type="ECO:0000259" key="3">
    <source>
        <dbReference type="Pfam" id="PF01494"/>
    </source>
</evidence>
<dbReference type="EMBL" id="SMKR01000007">
    <property type="protein sequence ID" value="TDD29907.1"/>
    <property type="molecule type" value="Genomic_DNA"/>
</dbReference>
<dbReference type="GO" id="GO:0004497">
    <property type="term" value="F:monooxygenase activity"/>
    <property type="evidence" value="ECO:0007669"/>
    <property type="project" value="UniProtKB-KW"/>
</dbReference>
<dbReference type="PANTHER" id="PTHR13789:SF309">
    <property type="entry name" value="PUTATIVE (AFU_ORTHOLOGUE AFUA_6G14510)-RELATED"/>
    <property type="match status" value="1"/>
</dbReference>
<evidence type="ECO:0000256" key="1">
    <source>
        <dbReference type="ARBA" id="ARBA00023002"/>
    </source>
</evidence>
<dbReference type="RefSeq" id="WP_132315918.1">
    <property type="nucleotide sequence ID" value="NZ_SMKR01000007.1"/>
</dbReference>
<dbReference type="InterPro" id="IPR002938">
    <property type="entry name" value="FAD-bd"/>
</dbReference>
<dbReference type="PANTHER" id="PTHR13789">
    <property type="entry name" value="MONOOXYGENASE"/>
    <property type="match status" value="1"/>
</dbReference>
<accession>A0A4V6PDC9</accession>
<protein>
    <submittedName>
        <fullName evidence="4">FAD-binding protein</fullName>
    </submittedName>
</protein>
<dbReference type="GO" id="GO:0071949">
    <property type="term" value="F:FAD binding"/>
    <property type="evidence" value="ECO:0007669"/>
    <property type="project" value="InterPro"/>
</dbReference>
<comment type="caution">
    <text evidence="4">The sequence shown here is derived from an EMBL/GenBank/DDBJ whole genome shotgun (WGS) entry which is preliminary data.</text>
</comment>
<reference evidence="4 5" key="1">
    <citation type="submission" date="2019-02" db="EMBL/GenBank/DDBJ databases">
        <title>Draft genome sequences of novel Actinobacteria.</title>
        <authorList>
            <person name="Sahin N."/>
            <person name="Ay H."/>
            <person name="Saygin H."/>
        </authorList>
    </citation>
    <scope>NUCLEOTIDE SEQUENCE [LARGE SCALE GENOMIC DNA]</scope>
    <source>
        <strain evidence="4 5">16K104</strain>
    </source>
</reference>
<dbReference type="SUPFAM" id="SSF51905">
    <property type="entry name" value="FAD/NAD(P)-binding domain"/>
    <property type="match status" value="1"/>
</dbReference>
<sequence length="383" mass="41184">MGSGEEASTAIIIGAGIGGLVAAVGLRRAGWSVTVLERAPVIAEVGAGLTLWPNAERALDTLGIEIRSRAVPTISRGSLRTPTGRWLRRSHPMDVGVLAMHRADLHDVLRKRLPETALHTDAEVVSVSPKGVVVCRCGGEENELTADLVVAADGVNSVTRRTLWSGDPVFQGRTVWRGVTPPGSVWPVEESLTLGRGVQAGVLPLPDERVYWFVTVNADRPNQSYADNRREALHRVGDWHHPIPALIATTPEDQVLHNDVVDIDPVPTFVNERVVLLGDAAHAMPPDLGQGACQAIEDAVVLAACLSSGDGLQKYDDLRRARVHPMAEAARASVRRTSNTGLLAHLTVAVTARMIPPSAWRNATAQWSDWSPPELPKGKNKHA</sequence>
<dbReference type="Gene3D" id="3.50.50.60">
    <property type="entry name" value="FAD/NAD(P)-binding domain"/>
    <property type="match status" value="1"/>
</dbReference>
<keyword evidence="2" id="KW-0503">Monooxygenase</keyword>
<keyword evidence="1" id="KW-0560">Oxidoreductase</keyword>
<evidence type="ECO:0000313" key="5">
    <source>
        <dbReference type="Proteomes" id="UP000295172"/>
    </source>
</evidence>
<keyword evidence="5" id="KW-1185">Reference proteome</keyword>
<feature type="domain" description="FAD-binding" evidence="3">
    <location>
        <begin position="9"/>
        <end position="322"/>
    </location>
</feature>
<dbReference type="Proteomes" id="UP000295172">
    <property type="component" value="Unassembled WGS sequence"/>
</dbReference>